<feature type="domain" description="AB hydrolase-1" evidence="1">
    <location>
        <begin position="12"/>
        <end position="249"/>
    </location>
</feature>
<name>A0A286H2V3_9ACTN</name>
<dbReference type="InterPro" id="IPR050266">
    <property type="entry name" value="AB_hydrolase_sf"/>
</dbReference>
<dbReference type="AlphaFoldDB" id="A0A286H2V3"/>
<dbReference type="SUPFAM" id="SSF53474">
    <property type="entry name" value="alpha/beta-Hydrolases"/>
    <property type="match status" value="1"/>
</dbReference>
<reference evidence="3" key="1">
    <citation type="submission" date="2017-09" db="EMBL/GenBank/DDBJ databases">
        <authorList>
            <person name="Varghese N."/>
            <person name="Submissions S."/>
        </authorList>
    </citation>
    <scope>NUCLEOTIDE SEQUENCE [LARGE SCALE GENOMIC DNA]</scope>
    <source>
        <strain evidence="3">DSM 44270</strain>
    </source>
</reference>
<evidence type="ECO:0000259" key="1">
    <source>
        <dbReference type="Pfam" id="PF12697"/>
    </source>
</evidence>
<dbReference type="RefSeq" id="WP_097185098.1">
    <property type="nucleotide sequence ID" value="NZ_OCNK01000004.1"/>
</dbReference>
<dbReference type="OrthoDB" id="27092at2"/>
<keyword evidence="3" id="KW-1185">Reference proteome</keyword>
<organism evidence="2 3">
    <name type="scientific">Blastococcus haudaquaticus</name>
    <dbReference type="NCBI Taxonomy" id="1938745"/>
    <lineage>
        <taxon>Bacteria</taxon>
        <taxon>Bacillati</taxon>
        <taxon>Actinomycetota</taxon>
        <taxon>Actinomycetes</taxon>
        <taxon>Geodermatophilales</taxon>
        <taxon>Geodermatophilaceae</taxon>
        <taxon>Blastococcus</taxon>
    </lineage>
</organism>
<dbReference type="PANTHER" id="PTHR43798:SF6">
    <property type="entry name" value="HYDROLASE, PUTATIVE (AFU_ORTHOLOGUE AFUA_4G13070)-RELATED"/>
    <property type="match status" value="1"/>
</dbReference>
<dbReference type="InterPro" id="IPR029058">
    <property type="entry name" value="AB_hydrolase_fold"/>
</dbReference>
<sequence>MHSLRRGTGIPILLIHGFPVDHRILLPLDPTIEENGGWERVYVDLPGMGRTPADPGIDGSDAMLARLAGFVHEAMAGRPFAVVGNSYGGLLARGLVAELGTQVLGLCLLCPVIVADPERRALPVKAVLREDPALLAALPEDDTDDYASMAVVQSPENWRLFQEHVLPGLRAADPVAAATISRRYALSRQPEDGAVPFPGPTLVVTGRQDHVVGYVDALTVAPHYPRATFATLDGAGHNAHLDRPRIVAALVDDWLTEIKGTVDRSATPSGN</sequence>
<protein>
    <submittedName>
        <fullName evidence="2">Pimeloyl-ACP methyl ester carboxylesterase</fullName>
    </submittedName>
</protein>
<dbReference type="Gene3D" id="3.40.50.1820">
    <property type="entry name" value="alpha/beta hydrolase"/>
    <property type="match status" value="1"/>
</dbReference>
<dbReference type="Proteomes" id="UP000219482">
    <property type="component" value="Unassembled WGS sequence"/>
</dbReference>
<dbReference type="PANTHER" id="PTHR43798">
    <property type="entry name" value="MONOACYLGLYCEROL LIPASE"/>
    <property type="match status" value="1"/>
</dbReference>
<dbReference type="GO" id="GO:0003824">
    <property type="term" value="F:catalytic activity"/>
    <property type="evidence" value="ECO:0007669"/>
    <property type="project" value="UniProtKB-ARBA"/>
</dbReference>
<dbReference type="InterPro" id="IPR000073">
    <property type="entry name" value="AB_hydrolase_1"/>
</dbReference>
<evidence type="ECO:0000313" key="3">
    <source>
        <dbReference type="Proteomes" id="UP000219482"/>
    </source>
</evidence>
<evidence type="ECO:0000313" key="2">
    <source>
        <dbReference type="EMBL" id="SOE02130.1"/>
    </source>
</evidence>
<dbReference type="PRINTS" id="PR00111">
    <property type="entry name" value="ABHYDROLASE"/>
</dbReference>
<gene>
    <name evidence="2" type="ORF">SAMN06272739_3365</name>
</gene>
<proteinExistence type="predicted"/>
<dbReference type="EMBL" id="OCNK01000004">
    <property type="protein sequence ID" value="SOE02130.1"/>
    <property type="molecule type" value="Genomic_DNA"/>
</dbReference>
<accession>A0A286H2V3</accession>
<dbReference type="Pfam" id="PF12697">
    <property type="entry name" value="Abhydrolase_6"/>
    <property type="match status" value="1"/>
</dbReference>